<evidence type="ECO:0000259" key="1">
    <source>
        <dbReference type="PROSITE" id="PS51729"/>
    </source>
</evidence>
<dbReference type="Pfam" id="PF14542">
    <property type="entry name" value="Acetyltransf_CG"/>
    <property type="match status" value="1"/>
</dbReference>
<sequence>MPTRPGIIIPAVLFASWADKGLALVVMGGLCPKKSGRVKTTVGVRAGRNVAEVTTSTLAAGFILTDEKDSSRYTLTRDGQLVSVLDYRDDGHTIALTRAFTIPTFRGHGYAAVVVEGAVAEIEARGDRKVDAVCWYVADWFEAHPEHASLLRSR</sequence>
<dbReference type="SUPFAM" id="SSF55729">
    <property type="entry name" value="Acyl-CoA N-acyltransferases (Nat)"/>
    <property type="match status" value="1"/>
</dbReference>
<dbReference type="InterPro" id="IPR031165">
    <property type="entry name" value="GNAT_YJDJ"/>
</dbReference>
<proteinExistence type="predicted"/>
<gene>
    <name evidence="2" type="ORF">SAMN04489807_2996</name>
</gene>
<feature type="domain" description="N-acetyltransferase" evidence="1">
    <location>
        <begin position="65"/>
        <end position="152"/>
    </location>
</feature>
<name>A0A1H4Q4F6_9MICO</name>
<dbReference type="Proteomes" id="UP000183750">
    <property type="component" value="Unassembled WGS sequence"/>
</dbReference>
<accession>A0A1H4Q4F6</accession>
<keyword evidence="3" id="KW-1185">Reference proteome</keyword>
<dbReference type="PROSITE" id="PS51729">
    <property type="entry name" value="GNAT_YJDJ"/>
    <property type="match status" value="1"/>
</dbReference>
<dbReference type="AlphaFoldDB" id="A0A1H4Q4F6"/>
<keyword evidence="2" id="KW-0808">Transferase</keyword>
<dbReference type="GO" id="GO:0016740">
    <property type="term" value="F:transferase activity"/>
    <property type="evidence" value="ECO:0007669"/>
    <property type="project" value="UniProtKB-KW"/>
</dbReference>
<evidence type="ECO:0000313" key="3">
    <source>
        <dbReference type="Proteomes" id="UP000183750"/>
    </source>
</evidence>
<dbReference type="Gene3D" id="3.40.630.30">
    <property type="match status" value="1"/>
</dbReference>
<reference evidence="3" key="1">
    <citation type="submission" date="2016-10" db="EMBL/GenBank/DDBJ databases">
        <authorList>
            <person name="Varghese N."/>
            <person name="Submissions S."/>
        </authorList>
    </citation>
    <scope>NUCLEOTIDE SEQUENCE [LARGE SCALE GENOMIC DNA]</scope>
    <source>
        <strain evidence="3">DSM 16089</strain>
    </source>
</reference>
<dbReference type="InterPro" id="IPR016181">
    <property type="entry name" value="Acyl_CoA_acyltransferase"/>
</dbReference>
<evidence type="ECO:0000313" key="2">
    <source>
        <dbReference type="EMBL" id="SEC14537.1"/>
    </source>
</evidence>
<protein>
    <submittedName>
        <fullName evidence="2">Predicted acetyltransferase, GNAT superfamily</fullName>
    </submittedName>
</protein>
<organism evidence="2 3">
    <name type="scientific">Microbacterium hydrocarbonoxydans</name>
    <dbReference type="NCBI Taxonomy" id="273678"/>
    <lineage>
        <taxon>Bacteria</taxon>
        <taxon>Bacillati</taxon>
        <taxon>Actinomycetota</taxon>
        <taxon>Actinomycetes</taxon>
        <taxon>Micrococcales</taxon>
        <taxon>Microbacteriaceae</taxon>
        <taxon>Microbacterium</taxon>
    </lineage>
</organism>
<dbReference type="EMBL" id="FNSQ01000005">
    <property type="protein sequence ID" value="SEC14537.1"/>
    <property type="molecule type" value="Genomic_DNA"/>
</dbReference>